<protein>
    <recommendedName>
        <fullName evidence="9">Glucose-methanol-choline oxidoreductase N-terminal domain-containing protein</fullName>
    </recommendedName>
</protein>
<dbReference type="AlphaFoldDB" id="A0AAW1MWB4"/>
<dbReference type="Pfam" id="PF05199">
    <property type="entry name" value="GMC_oxred_C"/>
    <property type="match status" value="1"/>
</dbReference>
<dbReference type="InterPro" id="IPR051871">
    <property type="entry name" value="GMC_Oxidoreductase-Related"/>
</dbReference>
<keyword evidence="3" id="KW-0285">Flavoprotein</keyword>
<dbReference type="SUPFAM" id="SSF54373">
    <property type="entry name" value="FAD-linked reductases, C-terminal domain"/>
    <property type="match status" value="1"/>
</dbReference>
<feature type="binding site" evidence="6">
    <location>
        <position position="129"/>
    </location>
    <ligand>
        <name>FAD</name>
        <dbReference type="ChEBI" id="CHEBI:57692"/>
    </ligand>
</feature>
<comment type="caution">
    <text evidence="10">The sequence shown here is derived from an EMBL/GenBank/DDBJ whole genome shotgun (WGS) entry which is preliminary data.</text>
</comment>
<organism evidence="10 11">
    <name type="scientific">Saponaria officinalis</name>
    <name type="common">Common soapwort</name>
    <name type="synonym">Lychnis saponaria</name>
    <dbReference type="NCBI Taxonomy" id="3572"/>
    <lineage>
        <taxon>Eukaryota</taxon>
        <taxon>Viridiplantae</taxon>
        <taxon>Streptophyta</taxon>
        <taxon>Embryophyta</taxon>
        <taxon>Tracheophyta</taxon>
        <taxon>Spermatophyta</taxon>
        <taxon>Magnoliopsida</taxon>
        <taxon>eudicotyledons</taxon>
        <taxon>Gunneridae</taxon>
        <taxon>Pentapetalae</taxon>
        <taxon>Caryophyllales</taxon>
        <taxon>Caryophyllaceae</taxon>
        <taxon>Caryophylleae</taxon>
        <taxon>Saponaria</taxon>
    </lineage>
</organism>
<feature type="signal peptide" evidence="8">
    <location>
        <begin position="1"/>
        <end position="24"/>
    </location>
</feature>
<keyword evidence="4 8" id="KW-0732">Signal</keyword>
<dbReference type="PIRSF" id="PIRSF000137">
    <property type="entry name" value="Alcohol_oxidase"/>
    <property type="match status" value="1"/>
</dbReference>
<feature type="chain" id="PRO_5043475111" description="Glucose-methanol-choline oxidoreductase N-terminal domain-containing protein" evidence="8">
    <location>
        <begin position="25"/>
        <end position="534"/>
    </location>
</feature>
<feature type="domain" description="Glucose-methanol-choline oxidoreductase N-terminal" evidence="9">
    <location>
        <begin position="295"/>
        <end position="309"/>
    </location>
</feature>
<evidence type="ECO:0000256" key="7">
    <source>
        <dbReference type="PIRSR" id="PIRSR000137-3"/>
    </source>
</evidence>
<dbReference type="SUPFAM" id="SSF51905">
    <property type="entry name" value="FAD/NAD(P)-binding domain"/>
    <property type="match status" value="1"/>
</dbReference>
<dbReference type="Gene3D" id="3.50.50.60">
    <property type="entry name" value="FAD/NAD(P)-binding domain"/>
    <property type="match status" value="1"/>
</dbReference>
<evidence type="ECO:0000313" key="11">
    <source>
        <dbReference type="Proteomes" id="UP001443914"/>
    </source>
</evidence>
<dbReference type="GO" id="GO:0050660">
    <property type="term" value="F:flavin adenine dinucleotide binding"/>
    <property type="evidence" value="ECO:0007669"/>
    <property type="project" value="InterPro"/>
</dbReference>
<evidence type="ECO:0000256" key="6">
    <source>
        <dbReference type="PIRSR" id="PIRSR000137-2"/>
    </source>
</evidence>
<feature type="binding site" evidence="6">
    <location>
        <position position="499"/>
    </location>
    <ligand>
        <name>FAD</name>
        <dbReference type="ChEBI" id="CHEBI:57692"/>
    </ligand>
</feature>
<evidence type="ECO:0000256" key="1">
    <source>
        <dbReference type="ARBA" id="ARBA00001974"/>
    </source>
</evidence>
<dbReference type="Pfam" id="PF00732">
    <property type="entry name" value="GMC_oxred_N"/>
    <property type="match status" value="1"/>
</dbReference>
<dbReference type="InterPro" id="IPR000172">
    <property type="entry name" value="GMC_OxRdtase_N"/>
</dbReference>
<sequence>MEFQQTKLRFLTTTLLSFIYLCSSSTKSTSCDKEFEAQLPYMTSNVTEIKGKSFDYIIIGGGASGCALAATLSEKFSVLLIERGGSPYKDPTILERTKFGLPLIQTNKFTSVAQVFKSADGIVNYRGRVLGGSTAINSGFYSRASCEFVKKMNWDENLVKQAYEWVESKLVFPPFLSPWQSIVLDGLLEAGVLPFNGYTLEHVQGTKLSGTLFDVFGKRHTSADLLVAGNVNNIVVLLNATASKIMFHKNVKAGKKPRAYGVKFIKSEGSTKETYKVYLKKDNSSTKGEVILSAGALSSPQLLMLSGIGPKNVLQKFNIPIISNIEQVGFKMQDNPSISLLVDTKPKWRVPDTPQVTGITDNYTVIIESIIVPVTHNLSRVSIAGKVANPKSQGMLELNNDDPRENPLVKFNYLTEKEDMDACIRIRELVGRVSMSRWVGVYLGEEHNEYRKLGEEESREYCRKNVGTFYHYHGGCVVGLVVDEGYKVKGVKGLRVVDGSTLVESPGTNPMATLMMLGRYQGLKIIENRIGSLL</sequence>
<dbReference type="Gene3D" id="3.30.410.40">
    <property type="match status" value="1"/>
</dbReference>
<dbReference type="PANTHER" id="PTHR45968:SF19">
    <property type="entry name" value="GLUCOSE-METHANOL-CHOLINE (GMC) OXIDOREDUCTASE FAMILY PROTEIN"/>
    <property type="match status" value="1"/>
</dbReference>
<dbReference type="PROSITE" id="PS00624">
    <property type="entry name" value="GMC_OXRED_2"/>
    <property type="match status" value="1"/>
</dbReference>
<dbReference type="EMBL" id="JBDFQZ010000002">
    <property type="protein sequence ID" value="KAK9750758.1"/>
    <property type="molecule type" value="Genomic_DNA"/>
</dbReference>
<evidence type="ECO:0000313" key="10">
    <source>
        <dbReference type="EMBL" id="KAK9750758.1"/>
    </source>
</evidence>
<reference evidence="10" key="1">
    <citation type="submission" date="2024-03" db="EMBL/GenBank/DDBJ databases">
        <title>WGS assembly of Saponaria officinalis var. Norfolk2.</title>
        <authorList>
            <person name="Jenkins J."/>
            <person name="Shu S."/>
            <person name="Grimwood J."/>
            <person name="Barry K."/>
            <person name="Goodstein D."/>
            <person name="Schmutz J."/>
            <person name="Leebens-Mack J."/>
            <person name="Osbourn A."/>
        </authorList>
    </citation>
    <scope>NUCLEOTIDE SEQUENCE [LARGE SCALE GENOMIC DNA]</scope>
    <source>
        <strain evidence="10">JIC</strain>
    </source>
</reference>
<gene>
    <name evidence="10" type="ORF">RND81_02G219500</name>
</gene>
<dbReference type="GO" id="GO:0016614">
    <property type="term" value="F:oxidoreductase activity, acting on CH-OH group of donors"/>
    <property type="evidence" value="ECO:0007669"/>
    <property type="project" value="InterPro"/>
</dbReference>
<dbReference type="InterPro" id="IPR012132">
    <property type="entry name" value="GMC_OxRdtase"/>
</dbReference>
<proteinExistence type="inferred from homology"/>
<keyword evidence="11" id="KW-1185">Reference proteome</keyword>
<dbReference type="PANTHER" id="PTHR45968">
    <property type="entry name" value="OSJNBA0019K04.7 PROTEIN"/>
    <property type="match status" value="1"/>
</dbReference>
<comment type="cofactor">
    <cofactor evidence="1 6">
        <name>FAD</name>
        <dbReference type="ChEBI" id="CHEBI:57692"/>
    </cofactor>
</comment>
<accession>A0AAW1MWB4</accession>
<evidence type="ECO:0000256" key="4">
    <source>
        <dbReference type="ARBA" id="ARBA00022729"/>
    </source>
</evidence>
<evidence type="ECO:0000256" key="3">
    <source>
        <dbReference type="ARBA" id="ARBA00022630"/>
    </source>
</evidence>
<evidence type="ECO:0000259" key="9">
    <source>
        <dbReference type="PROSITE" id="PS00624"/>
    </source>
</evidence>
<keyword evidence="5 6" id="KW-0274">FAD</keyword>
<evidence type="ECO:0000256" key="2">
    <source>
        <dbReference type="ARBA" id="ARBA00010790"/>
    </source>
</evidence>
<evidence type="ECO:0000256" key="8">
    <source>
        <dbReference type="SAM" id="SignalP"/>
    </source>
</evidence>
<keyword evidence="7" id="KW-1015">Disulfide bond</keyword>
<dbReference type="InterPro" id="IPR036188">
    <property type="entry name" value="FAD/NAD-bd_sf"/>
</dbReference>
<dbReference type="InterPro" id="IPR007867">
    <property type="entry name" value="GMC_OxRtase_C"/>
</dbReference>
<name>A0AAW1MWB4_SAPOF</name>
<feature type="disulfide bond" evidence="7">
    <location>
        <begin position="423"/>
        <end position="462"/>
    </location>
</feature>
<dbReference type="Proteomes" id="UP001443914">
    <property type="component" value="Unassembled WGS sequence"/>
</dbReference>
<comment type="similarity">
    <text evidence="2">Belongs to the GMC oxidoreductase family.</text>
</comment>
<evidence type="ECO:0000256" key="5">
    <source>
        <dbReference type="ARBA" id="ARBA00022827"/>
    </source>
</evidence>